<dbReference type="AlphaFoldDB" id="C5MDX1"/>
<evidence type="ECO:0000256" key="7">
    <source>
        <dbReference type="SAM" id="MobiDB-lite"/>
    </source>
</evidence>
<dbReference type="RefSeq" id="XP_002549576.1">
    <property type="nucleotide sequence ID" value="XM_002549530.1"/>
</dbReference>
<dbReference type="PANTHER" id="PTHR10196">
    <property type="entry name" value="SUGAR KINASE"/>
    <property type="match status" value="1"/>
</dbReference>
<dbReference type="GO" id="GO:0042732">
    <property type="term" value="P:D-xylose metabolic process"/>
    <property type="evidence" value="ECO:0007669"/>
    <property type="project" value="UniProtKB-UniRule"/>
</dbReference>
<dbReference type="InterPro" id="IPR042024">
    <property type="entry name" value="D-XK_euk"/>
</dbReference>
<keyword evidence="6" id="KW-0119">Carbohydrate metabolism</keyword>
<dbReference type="GO" id="GO:0005524">
    <property type="term" value="F:ATP binding"/>
    <property type="evidence" value="ECO:0007669"/>
    <property type="project" value="UniProtKB-UniRule"/>
</dbReference>
<feature type="domain" description="Carbohydrate kinase FGGY C-terminal" evidence="9">
    <location>
        <begin position="319"/>
        <end position="562"/>
    </location>
</feature>
<keyword evidence="6" id="KW-0067">ATP-binding</keyword>
<dbReference type="Pfam" id="PF02782">
    <property type="entry name" value="FGGY_C"/>
    <property type="match status" value="1"/>
</dbReference>
<evidence type="ECO:0000256" key="5">
    <source>
        <dbReference type="ARBA" id="ARBA00048885"/>
    </source>
</evidence>
<proteinExistence type="inferred from homology"/>
<gene>
    <name evidence="10" type="ORF">CTRG_03873</name>
</gene>
<dbReference type="OrthoDB" id="1728974at2759"/>
<dbReference type="GeneID" id="8297928"/>
<evidence type="ECO:0000256" key="3">
    <source>
        <dbReference type="ARBA" id="ARBA00022679"/>
    </source>
</evidence>
<dbReference type="InterPro" id="IPR043129">
    <property type="entry name" value="ATPase_NBD"/>
</dbReference>
<dbReference type="CDD" id="cd07776">
    <property type="entry name" value="ASKHA_NBD_FGGY_SpXK-like"/>
    <property type="match status" value="1"/>
</dbReference>
<name>C5MDX1_CANTT</name>
<dbReference type="InterPro" id="IPR018484">
    <property type="entry name" value="FGGY_N"/>
</dbReference>
<dbReference type="PANTHER" id="PTHR10196:SF57">
    <property type="entry name" value="XYLULOSE KINASE"/>
    <property type="match status" value="1"/>
</dbReference>
<dbReference type="HOGENOM" id="CLU_016149_5_0_1"/>
<sequence>MTTDYSENDKLFLGLDLSTQQLKIIVTNEDLIPLKTYHVEFDAEFKEKYNITKGVVNGEDGEVISPVGMWLDSMNYVFNSMKKDKFPFDKVVGISGSAQQHGSVYWSHEANELLSDLKPEEDLSEQLKDAFSWEYSPNWQDHSTLKEAEAFHEAIGKENLAKITGSRAHLRFTGLQIRKFATRSHVEEYAKTSRISLVSSFLTSVLIGKVTGLEESDACGMNLYDITKSQYNEELLALGAGVHPKIDGVDKNDEKYQKSIDELKQKLGDITPITYESSGDISPYFVDTYGFNKDVKIYSFTGDNLATILSLPLQPNDCLISLGTSTTVLIITENYQPSSQYHLFKHPTMPDSYMGMLCYCNGSLAREKARDEVNKQNKVSDSKSWDKFDEILDNSKHFNHKLGIYFPLGEIIPQAPAQTIRAVLEDGKIIPCELNTHGFSIDDDANAIVESQTLSCRLRAGPMLSNSGDSSSDDESPESTKELENIYKDLTSKFGELYTDGKKQTFESLTARPNRCYYVGGASNNPSIIKKMGSIFGPVNGNYKVEIPNACALGGAYKASWSFACEEKGKMISYADYITKLFDTNDELDQFQVEDKWVEYFEGVGMLAKMEETLLKQ</sequence>
<feature type="domain" description="Carbohydrate kinase FGGY N-terminal" evidence="8">
    <location>
        <begin position="139"/>
        <end position="268"/>
    </location>
</feature>
<keyword evidence="2 6" id="KW-0859">Xylose metabolism</keyword>
<evidence type="ECO:0000256" key="4">
    <source>
        <dbReference type="ARBA" id="ARBA00022777"/>
    </source>
</evidence>
<protein>
    <recommendedName>
        <fullName evidence="6">Xylulose kinase</fullName>
        <ecNumber evidence="6">2.7.1.17</ecNumber>
    </recommendedName>
</protein>
<comment type="similarity">
    <text evidence="1 6">Belongs to the FGGY kinase family.</text>
</comment>
<dbReference type="Pfam" id="PF00370">
    <property type="entry name" value="FGGY_N"/>
    <property type="match status" value="1"/>
</dbReference>
<comment type="catalytic activity">
    <reaction evidence="5 6">
        <text>D-xylulose + ATP = D-xylulose 5-phosphate + ADP + H(+)</text>
        <dbReference type="Rhea" id="RHEA:10964"/>
        <dbReference type="ChEBI" id="CHEBI:15378"/>
        <dbReference type="ChEBI" id="CHEBI:17140"/>
        <dbReference type="ChEBI" id="CHEBI:30616"/>
        <dbReference type="ChEBI" id="CHEBI:57737"/>
        <dbReference type="ChEBI" id="CHEBI:456216"/>
        <dbReference type="EC" id="2.7.1.17"/>
    </reaction>
</comment>
<dbReference type="eggNOG" id="KOG2531">
    <property type="taxonomic scope" value="Eukaryota"/>
</dbReference>
<dbReference type="InterPro" id="IPR018485">
    <property type="entry name" value="FGGY_C"/>
</dbReference>
<dbReference type="EC" id="2.7.1.17" evidence="6"/>
<evidence type="ECO:0000313" key="10">
    <source>
        <dbReference type="EMBL" id="EER32202.1"/>
    </source>
</evidence>
<dbReference type="GO" id="GO:0005829">
    <property type="term" value="C:cytosol"/>
    <property type="evidence" value="ECO:0007669"/>
    <property type="project" value="TreeGrafter"/>
</dbReference>
<keyword evidence="3 6" id="KW-0808">Transferase</keyword>
<keyword evidence="4 6" id="KW-0418">Kinase</keyword>
<dbReference type="Gene3D" id="3.30.420.40">
    <property type="match status" value="2"/>
</dbReference>
<keyword evidence="6" id="KW-0547">Nucleotide-binding</keyword>
<evidence type="ECO:0000259" key="8">
    <source>
        <dbReference type="Pfam" id="PF00370"/>
    </source>
</evidence>
<dbReference type="GO" id="GO:0004856">
    <property type="term" value="F:D-xylulokinase activity"/>
    <property type="evidence" value="ECO:0007669"/>
    <property type="project" value="UniProtKB-UniRule"/>
</dbReference>
<dbReference type="STRING" id="294747.C5MDX1"/>
<evidence type="ECO:0000256" key="2">
    <source>
        <dbReference type="ARBA" id="ARBA00022629"/>
    </source>
</evidence>
<feature type="region of interest" description="Disordered" evidence="7">
    <location>
        <begin position="462"/>
        <end position="481"/>
    </location>
</feature>
<reference evidence="10 11" key="1">
    <citation type="journal article" date="2009" name="Nature">
        <title>Evolution of pathogenicity and sexual reproduction in eight Candida genomes.</title>
        <authorList>
            <person name="Butler G."/>
            <person name="Rasmussen M.D."/>
            <person name="Lin M.F."/>
            <person name="Santos M.A."/>
            <person name="Sakthikumar S."/>
            <person name="Munro C.A."/>
            <person name="Rheinbay E."/>
            <person name="Grabherr M."/>
            <person name="Forche A."/>
            <person name="Reedy J.L."/>
            <person name="Agrafioti I."/>
            <person name="Arnaud M.B."/>
            <person name="Bates S."/>
            <person name="Brown A.J."/>
            <person name="Brunke S."/>
            <person name="Costanzo M.C."/>
            <person name="Fitzpatrick D.A."/>
            <person name="de Groot P.W."/>
            <person name="Harris D."/>
            <person name="Hoyer L.L."/>
            <person name="Hube B."/>
            <person name="Klis F.M."/>
            <person name="Kodira C."/>
            <person name="Lennard N."/>
            <person name="Logue M.E."/>
            <person name="Martin R."/>
            <person name="Neiman A.M."/>
            <person name="Nikolaou E."/>
            <person name="Quail M.A."/>
            <person name="Quinn J."/>
            <person name="Santos M.C."/>
            <person name="Schmitzberger F.F."/>
            <person name="Sherlock G."/>
            <person name="Shah P."/>
            <person name="Silverstein K.A."/>
            <person name="Skrzypek M.S."/>
            <person name="Soll D."/>
            <person name="Staggs R."/>
            <person name="Stansfield I."/>
            <person name="Stumpf M.P."/>
            <person name="Sudbery P.E."/>
            <person name="Srikantha T."/>
            <person name="Zeng Q."/>
            <person name="Berman J."/>
            <person name="Berriman M."/>
            <person name="Heitman J."/>
            <person name="Gow N.A."/>
            <person name="Lorenz M.C."/>
            <person name="Birren B.W."/>
            <person name="Kellis M."/>
            <person name="Cuomo C.A."/>
        </authorList>
    </citation>
    <scope>NUCLEOTIDE SEQUENCE [LARGE SCALE GENOMIC DNA]</scope>
    <source>
        <strain evidence="11">ATCC MYA-3404 / T1</strain>
    </source>
</reference>
<dbReference type="Proteomes" id="UP000002037">
    <property type="component" value="Unassembled WGS sequence"/>
</dbReference>
<dbReference type="KEGG" id="ctp:CTRG_03873"/>
<dbReference type="EMBL" id="GG692399">
    <property type="protein sequence ID" value="EER32202.1"/>
    <property type="molecule type" value="Genomic_DNA"/>
</dbReference>
<organism evidence="10 11">
    <name type="scientific">Candida tropicalis (strain ATCC MYA-3404 / T1)</name>
    <name type="common">Yeast</name>
    <dbReference type="NCBI Taxonomy" id="294747"/>
    <lineage>
        <taxon>Eukaryota</taxon>
        <taxon>Fungi</taxon>
        <taxon>Dikarya</taxon>
        <taxon>Ascomycota</taxon>
        <taxon>Saccharomycotina</taxon>
        <taxon>Pichiomycetes</taxon>
        <taxon>Debaryomycetaceae</taxon>
        <taxon>Candida/Lodderomyces clade</taxon>
        <taxon>Candida</taxon>
    </lineage>
</organism>
<evidence type="ECO:0000259" key="9">
    <source>
        <dbReference type="Pfam" id="PF02782"/>
    </source>
</evidence>
<dbReference type="SUPFAM" id="SSF53067">
    <property type="entry name" value="Actin-like ATPase domain"/>
    <property type="match status" value="2"/>
</dbReference>
<evidence type="ECO:0000256" key="1">
    <source>
        <dbReference type="ARBA" id="ARBA00009156"/>
    </source>
</evidence>
<dbReference type="GO" id="GO:0005998">
    <property type="term" value="P:xylulose catabolic process"/>
    <property type="evidence" value="ECO:0007669"/>
    <property type="project" value="EnsemblFungi"/>
</dbReference>
<evidence type="ECO:0000256" key="6">
    <source>
        <dbReference type="RuleBase" id="RU367058"/>
    </source>
</evidence>
<evidence type="ECO:0000313" key="11">
    <source>
        <dbReference type="Proteomes" id="UP000002037"/>
    </source>
</evidence>
<accession>C5MDX1</accession>
<dbReference type="VEuPathDB" id="FungiDB:CTRG_03873"/>
<comment type="function">
    <text evidence="6">Highly specific D-xylulose kinase which participates in the catabolism of xylose. Xylose is a major component of hemicelluloses such as xylan. Most fungi utilize D-xylose via three enzymatic reactions, xylose reductase (XR), xylitol dehydrogenase (XDH), and xylulokinase, to form xylulose 5-phosphate, which enters pentose phosphate pathway.</text>
</comment>
<keyword evidence="11" id="KW-1185">Reference proteome</keyword>